<keyword evidence="3" id="KW-0479">Metal-binding</keyword>
<keyword evidence="6 10" id="KW-0653">Protein transport</keyword>
<dbReference type="Proteomes" id="UP000646827">
    <property type="component" value="Unassembled WGS sequence"/>
</dbReference>
<dbReference type="GO" id="GO:0015031">
    <property type="term" value="P:protein transport"/>
    <property type="evidence" value="ECO:0007669"/>
    <property type="project" value="UniProtKB-KW"/>
</dbReference>
<evidence type="ECO:0000313" key="12">
    <source>
        <dbReference type="EMBL" id="KAG2223043.1"/>
    </source>
</evidence>
<evidence type="ECO:0000256" key="7">
    <source>
        <dbReference type="ARBA" id="ARBA00023010"/>
    </source>
</evidence>
<evidence type="ECO:0000313" key="13">
    <source>
        <dbReference type="Proteomes" id="UP000646827"/>
    </source>
</evidence>
<dbReference type="InterPro" id="IPR004217">
    <property type="entry name" value="Tim10-like"/>
</dbReference>
<keyword evidence="13" id="KW-1185">Reference proteome</keyword>
<protein>
    <recommendedName>
        <fullName evidence="10">Mitochondrial import inner membrane translocase subunit</fullName>
    </recommendedName>
</protein>
<keyword evidence="2 10" id="KW-0813">Transport</keyword>
<evidence type="ECO:0000256" key="4">
    <source>
        <dbReference type="ARBA" id="ARBA00022792"/>
    </source>
</evidence>
<dbReference type="PANTHER" id="PTHR11038:SF16">
    <property type="entry name" value="MITOCHONDRIAL IMPORT INNER MEMBRANE TRANSLOCASE SUBUNIT TIM10"/>
    <property type="match status" value="1"/>
</dbReference>
<evidence type="ECO:0000256" key="9">
    <source>
        <dbReference type="ARBA" id="ARBA00023157"/>
    </source>
</evidence>
<comment type="caution">
    <text evidence="12">The sequence shown here is derived from an EMBL/GenBank/DDBJ whole genome shotgun (WGS) entry which is preliminary data.</text>
</comment>
<comment type="function">
    <text evidence="10">Mitochondrial intermembrane chaperone that participates in the import and insertion of some multi-pass transmembrane proteins into the mitochondrial inner membrane. Also required for the transfer of beta-barrel precursors from the TOM complex to the sorting and assembly machinery (SAM complex) of the outer membrane. Acts as a chaperone-like protein that protects the hydrophobic precursors from aggregation and guide them through the mitochondrial intermembrane space.</text>
</comment>
<evidence type="ECO:0000256" key="6">
    <source>
        <dbReference type="ARBA" id="ARBA00022927"/>
    </source>
</evidence>
<evidence type="ECO:0000256" key="5">
    <source>
        <dbReference type="ARBA" id="ARBA00022833"/>
    </source>
</evidence>
<keyword evidence="10" id="KW-0143">Chaperone</keyword>
<reference evidence="12 13" key="1">
    <citation type="submission" date="2020-12" db="EMBL/GenBank/DDBJ databases">
        <title>Metabolic potential, ecology and presence of endohyphal bacteria is reflected in genomic diversity of Mucoromycotina.</title>
        <authorList>
            <person name="Muszewska A."/>
            <person name="Okrasinska A."/>
            <person name="Steczkiewicz K."/>
            <person name="Drgas O."/>
            <person name="Orlowska M."/>
            <person name="Perlinska-Lenart U."/>
            <person name="Aleksandrzak-Piekarczyk T."/>
            <person name="Szatraj K."/>
            <person name="Zielenkiewicz U."/>
            <person name="Pilsyk S."/>
            <person name="Malc E."/>
            <person name="Mieczkowski P."/>
            <person name="Kruszewska J.S."/>
            <person name="Biernat P."/>
            <person name="Pawlowska J."/>
        </authorList>
    </citation>
    <scope>NUCLEOTIDE SEQUENCE [LARGE SCALE GENOMIC DNA]</scope>
    <source>
        <strain evidence="12 13">CBS 142.35</strain>
    </source>
</reference>
<name>A0A8H7VNK9_9FUNG</name>
<dbReference type="EMBL" id="JAEPRB010000069">
    <property type="protein sequence ID" value="KAG2223043.1"/>
    <property type="molecule type" value="Genomic_DNA"/>
</dbReference>
<dbReference type="AlphaFoldDB" id="A0A8H7VNK9"/>
<dbReference type="Pfam" id="PF02953">
    <property type="entry name" value="zf-Tim10_DDP"/>
    <property type="match status" value="1"/>
</dbReference>
<keyword evidence="5" id="KW-0862">Zinc</keyword>
<dbReference type="PANTHER" id="PTHR11038">
    <property type="entry name" value="MITOCHONDRIAL IMPORT INNER MEMBRANE TRANSLOCASE SUBUNIT TIM10"/>
    <property type="match status" value="1"/>
</dbReference>
<keyword evidence="8 10" id="KW-0496">Mitochondrion</keyword>
<dbReference type="OrthoDB" id="274922at2759"/>
<evidence type="ECO:0000256" key="10">
    <source>
        <dbReference type="RuleBase" id="RU367043"/>
    </source>
</evidence>
<dbReference type="GO" id="GO:0005743">
    <property type="term" value="C:mitochondrial inner membrane"/>
    <property type="evidence" value="ECO:0007669"/>
    <property type="project" value="UniProtKB-SubCell"/>
</dbReference>
<sequence>MSWGGSFTQNYVNPENLVQAEQEYDAFMDLYQRIMTTCRNKCIPPHYHEPDLNKGESVCIDRCVFKYGAVQKLLGKKMDEQAANNMGNIGSSGGGIPSTL</sequence>
<evidence type="ECO:0000256" key="3">
    <source>
        <dbReference type="ARBA" id="ARBA00022723"/>
    </source>
</evidence>
<keyword evidence="4 10" id="KW-0472">Membrane</keyword>
<comment type="subunit">
    <text evidence="10">Heterohexamer.</text>
</comment>
<feature type="domain" description="Tim10-like" evidence="11">
    <location>
        <begin position="18"/>
        <end position="79"/>
    </location>
</feature>
<dbReference type="Gene3D" id="1.10.287.810">
    <property type="entry name" value="Mitochondrial import inner membrane translocase subunit tim13 like domains"/>
    <property type="match status" value="1"/>
</dbReference>
<gene>
    <name evidence="12" type="ORF">INT45_008244</name>
</gene>
<evidence type="ECO:0000256" key="1">
    <source>
        <dbReference type="ARBA" id="ARBA00006720"/>
    </source>
</evidence>
<dbReference type="InterPro" id="IPR035427">
    <property type="entry name" value="Tim10-like_dom_sf"/>
</dbReference>
<keyword evidence="9 10" id="KW-1015">Disulfide bond</keyword>
<dbReference type="GO" id="GO:0046872">
    <property type="term" value="F:metal ion binding"/>
    <property type="evidence" value="ECO:0007669"/>
    <property type="project" value="UniProtKB-KW"/>
</dbReference>
<evidence type="ECO:0000256" key="2">
    <source>
        <dbReference type="ARBA" id="ARBA00022448"/>
    </source>
</evidence>
<dbReference type="GO" id="GO:0045039">
    <property type="term" value="P:protein insertion into mitochondrial inner membrane"/>
    <property type="evidence" value="ECO:0007669"/>
    <property type="project" value="TreeGrafter"/>
</dbReference>
<keyword evidence="4 10" id="KW-0999">Mitochondrion inner membrane</keyword>
<accession>A0A8H7VNK9</accession>
<dbReference type="SUPFAM" id="SSF144122">
    <property type="entry name" value="Tim10-like"/>
    <property type="match status" value="1"/>
</dbReference>
<keyword evidence="7 10" id="KW-0811">Translocation</keyword>
<organism evidence="12 13">
    <name type="scientific">Circinella minor</name>
    <dbReference type="NCBI Taxonomy" id="1195481"/>
    <lineage>
        <taxon>Eukaryota</taxon>
        <taxon>Fungi</taxon>
        <taxon>Fungi incertae sedis</taxon>
        <taxon>Mucoromycota</taxon>
        <taxon>Mucoromycotina</taxon>
        <taxon>Mucoromycetes</taxon>
        <taxon>Mucorales</taxon>
        <taxon>Lichtheimiaceae</taxon>
        <taxon>Circinella</taxon>
    </lineage>
</organism>
<evidence type="ECO:0000256" key="8">
    <source>
        <dbReference type="ARBA" id="ARBA00023128"/>
    </source>
</evidence>
<comment type="domain">
    <text evidence="10">The twin CX3C motif contains 4 conserved Cys residues that form 2 disulfide bonds in the mitochondrial intermembrane space.</text>
</comment>
<comment type="similarity">
    <text evidence="1 10">Belongs to the small Tim family.</text>
</comment>
<comment type="subcellular location">
    <subcellularLocation>
        <location evidence="10">Mitochondrion inner membrane</location>
        <topology evidence="10">Peripheral membrane protein</topology>
        <orientation evidence="10">Intermembrane side</orientation>
    </subcellularLocation>
</comment>
<evidence type="ECO:0000259" key="11">
    <source>
        <dbReference type="Pfam" id="PF02953"/>
    </source>
</evidence>
<proteinExistence type="inferred from homology"/>